<comment type="catalytic activity">
    <reaction evidence="6">
        <text>a 2'-deoxyribonucleoside 5'-diphosphate + [thioredoxin]-disulfide + H2O = a ribonucleoside 5'-diphosphate + [thioredoxin]-dithiol</text>
        <dbReference type="Rhea" id="RHEA:23252"/>
        <dbReference type="Rhea" id="RHEA-COMP:10698"/>
        <dbReference type="Rhea" id="RHEA-COMP:10700"/>
        <dbReference type="ChEBI" id="CHEBI:15377"/>
        <dbReference type="ChEBI" id="CHEBI:29950"/>
        <dbReference type="ChEBI" id="CHEBI:50058"/>
        <dbReference type="ChEBI" id="CHEBI:57930"/>
        <dbReference type="ChEBI" id="CHEBI:73316"/>
        <dbReference type="EC" id="1.17.4.1"/>
    </reaction>
</comment>
<evidence type="ECO:0000259" key="7">
    <source>
        <dbReference type="Pfam" id="PF00317"/>
    </source>
</evidence>
<comment type="caution">
    <text evidence="9">The sequence shown here is derived from an EMBL/GenBank/DDBJ whole genome shotgun (WGS) entry which is preliminary data.</text>
</comment>
<dbReference type="NCBIfam" id="NF006577">
    <property type="entry name" value="PRK09102.1"/>
    <property type="match status" value="1"/>
</dbReference>
<dbReference type="Pfam" id="PF02867">
    <property type="entry name" value="Ribonuc_red_lgC"/>
    <property type="match status" value="3"/>
</dbReference>
<comment type="similarity">
    <text evidence="6">Belongs to the ribonucleoside diphosphate reductase large chain family.</text>
</comment>
<dbReference type="NCBIfam" id="TIGR02510">
    <property type="entry name" value="NrdE-prime"/>
    <property type="match status" value="1"/>
</dbReference>
<dbReference type="GO" id="GO:0031419">
    <property type="term" value="F:cobalamin binding"/>
    <property type="evidence" value="ECO:0007669"/>
    <property type="project" value="UniProtKB-KW"/>
</dbReference>
<keyword evidence="5" id="KW-0170">Cobalt</keyword>
<dbReference type="SUPFAM" id="SSF51998">
    <property type="entry name" value="PFL-like glycyl radical enzymes"/>
    <property type="match status" value="1"/>
</dbReference>
<dbReference type="Gene3D" id="3.20.70.20">
    <property type="match status" value="1"/>
</dbReference>
<reference evidence="9 10" key="1">
    <citation type="submission" date="2021-12" db="EMBL/GenBank/DDBJ databases">
        <title>Genome sequencing of bacteria with rrn-lacking chromosome and rrn-plasmid.</title>
        <authorList>
            <person name="Anda M."/>
            <person name="Iwasaki W."/>
        </authorList>
    </citation>
    <scope>NUCLEOTIDE SEQUENCE [LARGE SCALE GENOMIC DNA]</scope>
    <source>
        <strain evidence="9 10">NBRC 15940</strain>
    </source>
</reference>
<evidence type="ECO:0000256" key="5">
    <source>
        <dbReference type="ARBA" id="ARBA00023285"/>
    </source>
</evidence>
<dbReference type="GO" id="GO:0004748">
    <property type="term" value="F:ribonucleoside-diphosphate reductase activity, thioredoxin disulfide as acceptor"/>
    <property type="evidence" value="ECO:0007669"/>
    <property type="project" value="UniProtKB-EC"/>
</dbReference>
<dbReference type="PANTHER" id="PTHR43371:SF1">
    <property type="entry name" value="RIBONUCLEOSIDE-DIPHOSPHATE REDUCTASE"/>
    <property type="match status" value="1"/>
</dbReference>
<organism evidence="9 10">
    <name type="scientific">Persicobacter diffluens</name>
    <dbReference type="NCBI Taxonomy" id="981"/>
    <lineage>
        <taxon>Bacteria</taxon>
        <taxon>Pseudomonadati</taxon>
        <taxon>Bacteroidota</taxon>
        <taxon>Cytophagia</taxon>
        <taxon>Cytophagales</taxon>
        <taxon>Persicobacteraceae</taxon>
        <taxon>Persicobacter</taxon>
    </lineage>
</organism>
<dbReference type="InterPro" id="IPR013350">
    <property type="entry name" value="RNR_alpha"/>
</dbReference>
<evidence type="ECO:0000313" key="9">
    <source>
        <dbReference type="EMBL" id="GJM62479.1"/>
    </source>
</evidence>
<dbReference type="GO" id="GO:0009263">
    <property type="term" value="P:deoxyribonucleotide biosynthetic process"/>
    <property type="evidence" value="ECO:0007669"/>
    <property type="project" value="UniProtKB-KW"/>
</dbReference>
<evidence type="ECO:0000256" key="2">
    <source>
        <dbReference type="ARBA" id="ARBA00022628"/>
    </source>
</evidence>
<dbReference type="Proteomes" id="UP001310022">
    <property type="component" value="Unassembled WGS sequence"/>
</dbReference>
<keyword evidence="2" id="KW-0846">Cobalamin</keyword>
<evidence type="ECO:0000256" key="3">
    <source>
        <dbReference type="ARBA" id="ARBA00023002"/>
    </source>
</evidence>
<comment type="cofactor">
    <cofactor evidence="1">
        <name>adenosylcob(III)alamin</name>
        <dbReference type="ChEBI" id="CHEBI:18408"/>
    </cofactor>
</comment>
<keyword evidence="10" id="KW-1185">Reference proteome</keyword>
<feature type="domain" description="Ribonucleotide reductase large subunit C-terminal" evidence="8">
    <location>
        <begin position="384"/>
        <end position="535"/>
    </location>
</feature>
<keyword evidence="3 6" id="KW-0560">Oxidoreductase</keyword>
<dbReference type="PRINTS" id="PR01183">
    <property type="entry name" value="RIBORDTASEM1"/>
</dbReference>
<feature type="domain" description="Ribonucleotide reductase large subunit C-terminal" evidence="8">
    <location>
        <begin position="210"/>
        <end position="379"/>
    </location>
</feature>
<dbReference type="EC" id="1.17.4.1" evidence="6"/>
<gene>
    <name evidence="9" type="ORF">PEDI_30310</name>
</gene>
<evidence type="ECO:0000256" key="4">
    <source>
        <dbReference type="ARBA" id="ARBA00023116"/>
    </source>
</evidence>
<dbReference type="RefSeq" id="WP_338237762.1">
    <property type="nucleotide sequence ID" value="NZ_BQKE01000002.1"/>
</dbReference>
<feature type="domain" description="Ribonucleotide reductase large subunit C-terminal" evidence="8">
    <location>
        <begin position="87"/>
        <end position="205"/>
    </location>
</feature>
<dbReference type="AlphaFoldDB" id="A0AAN4W076"/>
<evidence type="ECO:0000259" key="8">
    <source>
        <dbReference type="Pfam" id="PF02867"/>
    </source>
</evidence>
<dbReference type="GO" id="GO:0005524">
    <property type="term" value="F:ATP binding"/>
    <property type="evidence" value="ECO:0007669"/>
    <property type="project" value="InterPro"/>
</dbReference>
<dbReference type="InterPro" id="IPR050862">
    <property type="entry name" value="RdRp_reductase_class-2"/>
</dbReference>
<protein>
    <recommendedName>
        <fullName evidence="6">Ribonucleoside-diphosphate reductase</fullName>
        <ecNumber evidence="6">1.17.4.1</ecNumber>
    </recommendedName>
</protein>
<dbReference type="PANTHER" id="PTHR43371">
    <property type="entry name" value="VITAMIN B12-DEPENDENT RIBONUCLEOTIDE REDUCTASE"/>
    <property type="match status" value="1"/>
</dbReference>
<name>A0AAN4W076_9BACT</name>
<dbReference type="Pfam" id="PF00317">
    <property type="entry name" value="Ribonuc_red_lgN"/>
    <property type="match status" value="1"/>
</dbReference>
<comment type="function">
    <text evidence="6">Provides the precursors necessary for DNA synthesis. Catalyzes the biosynthesis of deoxyribonucleotides from the corresponding ribonucleotides.</text>
</comment>
<evidence type="ECO:0000256" key="6">
    <source>
        <dbReference type="RuleBase" id="RU003410"/>
    </source>
</evidence>
<evidence type="ECO:0000256" key="1">
    <source>
        <dbReference type="ARBA" id="ARBA00001922"/>
    </source>
</evidence>
<accession>A0AAN4W076</accession>
<keyword evidence="4 6" id="KW-0215">Deoxyribonucleotide synthesis</keyword>
<dbReference type="EMBL" id="BQKE01000002">
    <property type="protein sequence ID" value="GJM62479.1"/>
    <property type="molecule type" value="Genomic_DNA"/>
</dbReference>
<proteinExistence type="inferred from homology"/>
<dbReference type="InterPro" id="IPR013509">
    <property type="entry name" value="RNR_lsu_N"/>
</dbReference>
<feature type="domain" description="Ribonucleotide reductase large subunit N-terminal" evidence="7">
    <location>
        <begin position="13"/>
        <end position="83"/>
    </location>
</feature>
<dbReference type="InterPro" id="IPR000788">
    <property type="entry name" value="RNR_lg_C"/>
</dbReference>
<evidence type="ECO:0000313" key="10">
    <source>
        <dbReference type="Proteomes" id="UP001310022"/>
    </source>
</evidence>
<sequence length="558" mass="62320">MKITAERARFDWLTEESLTMLNRGYLLEGETVEDAVRRVANAAGAYYKNTPLEGVEEVFYDLIAYGYMSLASPVWANMGTERGLPISCFGSYVGDSVASIVDCHSEAAMMSKLGGGTSGYFGDLRPRGAKISGNGTSNGPVSFLKMYDTMVNVVSQGNVRRGAFAAYMNVDHADIEEFLEIKSIGNDIQNLFYGVTISDEWMQSMIGGDMDKRRVMAKIIKSRQEKGLPYLMFSDTVNNNTVEVYKDKNMRIHNSNLCTEIALPNGLDESFVCCLASVNLERWDEIEGTDYVKYMIYFLDAVMEEFIVKSKDQDFLKKARKFATRHRALGLGVMGWHSYLQFRDLPFDSLSSTILNKKIWKEIQEESYAGSAYLAEILGEPEVLEGYGRRNTTLNTIAPTTSSASILGQVSPGIEPVNSNYYTVGLAKGNFTRKNKYLVKLLQEKGKDTAEVWKTIMLNEGSVQQLDFLTEDEKEVFKTFKEINQYAIVQQAADRQEFIDQSQSVNLNIPPTASPKEVNSLIINAWESGVKTLYYQRSQSVAQGLANTMNAECSACAG</sequence>